<comment type="caution">
    <text evidence="8">The sequence shown here is derived from an EMBL/GenBank/DDBJ whole genome shotgun (WGS) entry which is preliminary data.</text>
</comment>
<evidence type="ECO:0000259" key="7">
    <source>
        <dbReference type="PROSITE" id="PS50059"/>
    </source>
</evidence>
<dbReference type="PROSITE" id="PS50059">
    <property type="entry name" value="FKBP_PPIASE"/>
    <property type="match status" value="1"/>
</dbReference>
<gene>
    <name evidence="8" type="ORF">EIK76_15695</name>
</gene>
<evidence type="ECO:0000313" key="9">
    <source>
        <dbReference type="Proteomes" id="UP000276260"/>
    </source>
</evidence>
<keyword evidence="3 5" id="KW-0697">Rotamase</keyword>
<dbReference type="OrthoDB" id="9814548at2"/>
<reference evidence="8 9" key="1">
    <citation type="submission" date="2018-11" db="EMBL/GenBank/DDBJ databases">
        <title>Draft genome analysis of Rheinheimera mesophila isolated from an industrial waste site.</title>
        <authorList>
            <person name="Yu Q."/>
            <person name="Qi Y."/>
            <person name="Zhang H."/>
            <person name="Lu Y."/>
            <person name="Pu J."/>
        </authorList>
    </citation>
    <scope>NUCLEOTIDE SEQUENCE [LARGE SCALE GENOMIC DNA]</scope>
    <source>
        <strain evidence="8 9">IITR13</strain>
    </source>
</reference>
<dbReference type="GO" id="GO:0003755">
    <property type="term" value="F:peptidyl-prolyl cis-trans isomerase activity"/>
    <property type="evidence" value="ECO:0007669"/>
    <property type="project" value="UniProtKB-UniRule"/>
</dbReference>
<dbReference type="RefSeq" id="WP_046519244.1">
    <property type="nucleotide sequence ID" value="NZ_LAVS01000009.1"/>
</dbReference>
<dbReference type="AlphaFoldDB" id="A0A3P3QD25"/>
<evidence type="ECO:0000256" key="1">
    <source>
        <dbReference type="ARBA" id="ARBA00000971"/>
    </source>
</evidence>
<dbReference type="Proteomes" id="UP000276260">
    <property type="component" value="Unassembled WGS sequence"/>
</dbReference>
<evidence type="ECO:0000256" key="2">
    <source>
        <dbReference type="ARBA" id="ARBA00006577"/>
    </source>
</evidence>
<dbReference type="InterPro" id="IPR036944">
    <property type="entry name" value="PPIase_FKBP_N_sf"/>
</dbReference>
<evidence type="ECO:0000256" key="6">
    <source>
        <dbReference type="RuleBase" id="RU003915"/>
    </source>
</evidence>
<evidence type="ECO:0000256" key="5">
    <source>
        <dbReference type="PROSITE-ProRule" id="PRU00277"/>
    </source>
</evidence>
<sequence length="206" mass="21781">MSTKFTSLEQHASYGIGLQMGQQLADNPFEGLDILAVAAGLAAAYQGDEPEVSDEQIGAAFQVISQRMQQQQQEQAKALAGAGEAYLAENAKKPGVTVTASGLQYEVLVQGNGEKPTKASTVRTHYHGTLIDGTVFDSSYERGQPAEFPVSGVIAGWTEALQLMPVGTKLRLTIPHNLAYGERGAGGKIAPFSTLVFDVELLAIVG</sequence>
<organism evidence="8 9">
    <name type="scientific">Rheinheimera mesophila</name>
    <dbReference type="NCBI Taxonomy" id="1547515"/>
    <lineage>
        <taxon>Bacteria</taxon>
        <taxon>Pseudomonadati</taxon>
        <taxon>Pseudomonadota</taxon>
        <taxon>Gammaproteobacteria</taxon>
        <taxon>Chromatiales</taxon>
        <taxon>Chromatiaceae</taxon>
        <taxon>Rheinheimera</taxon>
    </lineage>
</organism>
<proteinExistence type="inferred from homology"/>
<evidence type="ECO:0000256" key="3">
    <source>
        <dbReference type="ARBA" id="ARBA00023110"/>
    </source>
</evidence>
<dbReference type="Pfam" id="PF00254">
    <property type="entry name" value="FKBP_C"/>
    <property type="match status" value="1"/>
</dbReference>
<dbReference type="InterPro" id="IPR001179">
    <property type="entry name" value="PPIase_FKBP_dom"/>
</dbReference>
<dbReference type="SUPFAM" id="SSF54534">
    <property type="entry name" value="FKBP-like"/>
    <property type="match status" value="1"/>
</dbReference>
<dbReference type="PANTHER" id="PTHR43811:SF23">
    <property type="entry name" value="FKBP-TYPE 22 KDA PEPTIDYL-PROLYL CIS-TRANS ISOMERASE"/>
    <property type="match status" value="1"/>
</dbReference>
<dbReference type="EC" id="5.2.1.8" evidence="6"/>
<dbReference type="Gene3D" id="3.10.50.40">
    <property type="match status" value="1"/>
</dbReference>
<feature type="domain" description="PPIase FKBP-type" evidence="7">
    <location>
        <begin position="119"/>
        <end position="205"/>
    </location>
</feature>
<dbReference type="InterPro" id="IPR046357">
    <property type="entry name" value="PPIase_dom_sf"/>
</dbReference>
<evidence type="ECO:0000256" key="4">
    <source>
        <dbReference type="ARBA" id="ARBA00023235"/>
    </source>
</evidence>
<evidence type="ECO:0000313" key="8">
    <source>
        <dbReference type="EMBL" id="RRJ18988.1"/>
    </source>
</evidence>
<dbReference type="GO" id="GO:0006457">
    <property type="term" value="P:protein folding"/>
    <property type="evidence" value="ECO:0007669"/>
    <property type="project" value="InterPro"/>
</dbReference>
<comment type="catalytic activity">
    <reaction evidence="1 5 6">
        <text>[protein]-peptidylproline (omega=180) = [protein]-peptidylproline (omega=0)</text>
        <dbReference type="Rhea" id="RHEA:16237"/>
        <dbReference type="Rhea" id="RHEA-COMP:10747"/>
        <dbReference type="Rhea" id="RHEA-COMP:10748"/>
        <dbReference type="ChEBI" id="CHEBI:83833"/>
        <dbReference type="ChEBI" id="CHEBI:83834"/>
        <dbReference type="EC" id="5.2.1.8"/>
    </reaction>
</comment>
<dbReference type="InterPro" id="IPR000774">
    <property type="entry name" value="PPIase_FKBP_N"/>
</dbReference>
<dbReference type="NCBIfam" id="NF008602">
    <property type="entry name" value="PRK11570.1"/>
    <property type="match status" value="1"/>
</dbReference>
<keyword evidence="4 5" id="KW-0413">Isomerase</keyword>
<keyword evidence="9" id="KW-1185">Reference proteome</keyword>
<comment type="similarity">
    <text evidence="2 6">Belongs to the FKBP-type PPIase family.</text>
</comment>
<name>A0A3P3QD25_9GAMM</name>
<accession>A0A3P3QD25</accession>
<dbReference type="FunFam" id="3.10.50.40:FF:000004">
    <property type="entry name" value="Peptidyl-prolyl cis-trans isomerase"/>
    <property type="match status" value="1"/>
</dbReference>
<dbReference type="Gene3D" id="1.10.287.460">
    <property type="entry name" value="Peptidyl-prolyl cis-trans isomerase, FKBP-type, N-terminal domain"/>
    <property type="match status" value="1"/>
</dbReference>
<dbReference type="PANTHER" id="PTHR43811">
    <property type="entry name" value="FKBP-TYPE PEPTIDYL-PROLYL CIS-TRANS ISOMERASE FKPA"/>
    <property type="match status" value="1"/>
</dbReference>
<protein>
    <recommendedName>
        <fullName evidence="6">Peptidyl-prolyl cis-trans isomerase</fullName>
        <ecNumber evidence="6">5.2.1.8</ecNumber>
    </recommendedName>
</protein>
<dbReference type="Pfam" id="PF01346">
    <property type="entry name" value="FKBP_N"/>
    <property type="match status" value="1"/>
</dbReference>
<dbReference type="EMBL" id="RRCF01000005">
    <property type="protein sequence ID" value="RRJ18988.1"/>
    <property type="molecule type" value="Genomic_DNA"/>
</dbReference>